<evidence type="ECO:0000313" key="2">
    <source>
        <dbReference type="Proteomes" id="UP001180453"/>
    </source>
</evidence>
<dbReference type="PANTHER" id="PTHR42194:SF1">
    <property type="entry name" value="UPF0276 PROTEIN HI_1600"/>
    <property type="match status" value="1"/>
</dbReference>
<gene>
    <name evidence="1" type="ORF">J2X20_005903</name>
</gene>
<evidence type="ECO:0000313" key="1">
    <source>
        <dbReference type="EMBL" id="MDR7273213.1"/>
    </source>
</evidence>
<dbReference type="RefSeq" id="WP_310273347.1">
    <property type="nucleotide sequence ID" value="NZ_JAVDXU010000012.1"/>
</dbReference>
<reference evidence="1 2" key="1">
    <citation type="submission" date="2023-07" db="EMBL/GenBank/DDBJ databases">
        <title>Sorghum-associated microbial communities from plants grown in Nebraska, USA.</title>
        <authorList>
            <person name="Schachtman D."/>
        </authorList>
    </citation>
    <scope>NUCLEOTIDE SEQUENCE [LARGE SCALE GENOMIC DNA]</scope>
    <source>
        <strain evidence="1 2">BE314</strain>
    </source>
</reference>
<sequence length="267" mass="29734">MGLRFQHQQAVLDDKPPVAWLEVHAENYMGHSAATQVLEALRADYPISLHGVGLSLGSVGPIDKQHLKRLKALVQRIQPCLVSEHLSWNRIGEYHLPDLLPLPMTDEALAVVCANVERVQHELGRRIIVENPSSYFGYTNSTMSEPEFMSAMVRRTSCGILCDINNIYLSAQNHGWSANEYLAGLPANAVQEYHLAGHAAAQTGRATWLVDDHGSPVPAQVWALFREALRTIGPRPTLIERDNNIPELAELLAEVEVAQEYLLKIRL</sequence>
<protein>
    <submittedName>
        <fullName evidence="1">Uncharacterized protein (UPF0276 family)</fullName>
    </submittedName>
</protein>
<name>A0ABU1YWH9_ROSSA</name>
<dbReference type="Pfam" id="PF05114">
    <property type="entry name" value="MbnB_TglH_ChrH"/>
    <property type="match status" value="1"/>
</dbReference>
<organism evidence="1 2">
    <name type="scientific">Roseateles saccharophilus</name>
    <name type="common">Pseudomonas saccharophila</name>
    <dbReference type="NCBI Taxonomy" id="304"/>
    <lineage>
        <taxon>Bacteria</taxon>
        <taxon>Pseudomonadati</taxon>
        <taxon>Pseudomonadota</taxon>
        <taxon>Betaproteobacteria</taxon>
        <taxon>Burkholderiales</taxon>
        <taxon>Sphaerotilaceae</taxon>
        <taxon>Roseateles</taxon>
    </lineage>
</organism>
<keyword evidence="2" id="KW-1185">Reference proteome</keyword>
<dbReference type="PANTHER" id="PTHR42194">
    <property type="entry name" value="UPF0276 PROTEIN HI_1600"/>
    <property type="match status" value="1"/>
</dbReference>
<dbReference type="Proteomes" id="UP001180453">
    <property type="component" value="Unassembled WGS sequence"/>
</dbReference>
<dbReference type="NCBIfam" id="NF003818">
    <property type="entry name" value="PRK05409.1"/>
    <property type="match status" value="1"/>
</dbReference>
<dbReference type="EMBL" id="JAVDXU010000012">
    <property type="protein sequence ID" value="MDR7273213.1"/>
    <property type="molecule type" value="Genomic_DNA"/>
</dbReference>
<dbReference type="Gene3D" id="3.20.20.150">
    <property type="entry name" value="Divalent-metal-dependent TIM barrel enzymes"/>
    <property type="match status" value="1"/>
</dbReference>
<proteinExistence type="predicted"/>
<dbReference type="InterPro" id="IPR007801">
    <property type="entry name" value="MbnB/TglH/ChrH"/>
</dbReference>
<accession>A0ABU1YWH9</accession>
<comment type="caution">
    <text evidence="1">The sequence shown here is derived from an EMBL/GenBank/DDBJ whole genome shotgun (WGS) entry which is preliminary data.</text>
</comment>